<keyword evidence="3 5" id="KW-0732">Signal</keyword>
<dbReference type="SUPFAM" id="SSF103088">
    <property type="entry name" value="OmpA-like"/>
    <property type="match status" value="1"/>
</dbReference>
<proteinExistence type="inferred from homology"/>
<dbReference type="GO" id="GO:0016020">
    <property type="term" value="C:membrane"/>
    <property type="evidence" value="ECO:0007669"/>
    <property type="project" value="UniProtKB-UniRule"/>
</dbReference>
<evidence type="ECO:0000256" key="3">
    <source>
        <dbReference type="ARBA" id="ARBA00022729"/>
    </source>
</evidence>
<evidence type="ECO:0000256" key="4">
    <source>
        <dbReference type="PROSITE-ProRule" id="PRU00473"/>
    </source>
</evidence>
<comment type="subcellular location">
    <subcellularLocation>
        <location evidence="1">Periplasm</location>
    </subcellularLocation>
</comment>
<dbReference type="OrthoDB" id="9815602at2"/>
<dbReference type="GO" id="GO:0042597">
    <property type="term" value="C:periplasmic space"/>
    <property type="evidence" value="ECO:0007669"/>
    <property type="project" value="UniProtKB-SubCell"/>
</dbReference>
<protein>
    <submittedName>
        <fullName evidence="7">OmpA family protein</fullName>
    </submittedName>
</protein>
<dbReference type="RefSeq" id="WP_093275864.1">
    <property type="nucleotide sequence ID" value="NZ_FNDD01000019.1"/>
</dbReference>
<feature type="domain" description="OmpA-like" evidence="6">
    <location>
        <begin position="402"/>
        <end position="550"/>
    </location>
</feature>
<dbReference type="PANTHER" id="PTHR30024">
    <property type="entry name" value="ALIPHATIC SULFONATES-BINDING PROTEIN-RELATED"/>
    <property type="match status" value="1"/>
</dbReference>
<dbReference type="Gene3D" id="3.30.1330.60">
    <property type="entry name" value="OmpA-like domain"/>
    <property type="match status" value="1"/>
</dbReference>
<dbReference type="AlphaFoldDB" id="A0A1G8DDP1"/>
<dbReference type="Gene3D" id="3.40.190.10">
    <property type="entry name" value="Periplasmic binding protein-like II"/>
    <property type="match status" value="2"/>
</dbReference>
<dbReference type="InterPro" id="IPR006665">
    <property type="entry name" value="OmpA-like"/>
</dbReference>
<dbReference type="SUPFAM" id="SSF53850">
    <property type="entry name" value="Periplasmic binding protein-like II"/>
    <property type="match status" value="1"/>
</dbReference>
<dbReference type="InterPro" id="IPR015168">
    <property type="entry name" value="SsuA/THI5"/>
</dbReference>
<dbReference type="GO" id="GO:0042918">
    <property type="term" value="P:alkanesulfonate transmembrane transport"/>
    <property type="evidence" value="ECO:0007669"/>
    <property type="project" value="TreeGrafter"/>
</dbReference>
<accession>A0A1G8DDP1</accession>
<gene>
    <name evidence="7" type="ORF">SAMN04488136_11975</name>
</gene>
<evidence type="ECO:0000259" key="6">
    <source>
        <dbReference type="PROSITE" id="PS51123"/>
    </source>
</evidence>
<keyword evidence="8" id="KW-1185">Reference proteome</keyword>
<reference evidence="7 8" key="1">
    <citation type="submission" date="2016-10" db="EMBL/GenBank/DDBJ databases">
        <authorList>
            <person name="de Groot N.N."/>
        </authorList>
    </citation>
    <scope>NUCLEOTIDE SEQUENCE [LARGE SCALE GENOMIC DNA]</scope>
    <source>
        <strain evidence="7 8">CGMCC 1.10228</strain>
    </source>
</reference>
<name>A0A1G8DDP1_9VIBR</name>
<dbReference type="PROSITE" id="PS51123">
    <property type="entry name" value="OMPA_2"/>
    <property type="match status" value="1"/>
</dbReference>
<evidence type="ECO:0000256" key="5">
    <source>
        <dbReference type="SAM" id="SignalP"/>
    </source>
</evidence>
<dbReference type="Proteomes" id="UP000198854">
    <property type="component" value="Unassembled WGS sequence"/>
</dbReference>
<dbReference type="STRING" id="861298.SAMN04488136_11975"/>
<sequence length="559" mass="61214">MKRLALACALTFPLAAQAVDSITVTPIENRNLPSAQNVHSGPYNLPLITWGGDIATISANGSNAVTDSHSLFGSIGLKFKLEREDIFENQLKNYIQGKSPFLRGSMSMINMAASAVNNNSQLTPVVFYQLTWSSGGDALVVKNNIKRASDLCGKTIAINYDGPHLNYAYRILSDAGCKIKDNHFVWTRDLSGTSQTPLEALRSSKVDAAFMITPDALAASSGGNVGTGSEDSIKGAHILLSTKTANRVIADVYAVRKDYYDQHKDQIEKFVSAMTKAQQALSNHPDKNADYRKLMAASAKLLLDTPEAVTEAEALLGDATIAGANGNIAFFQDDKNFRNFEQVVKESSQGLREFGVIRAAGKVLKADINYKLLATGSSTPVKTAFDSQQVAKVVESRQKQGTLDNSTVFEFEVYFKPNQKAFDQSLYQSNFKRVVELSQTYAGAVITIEGHSDPMGYLRKKKEHESAFVLNRIKQSAKNLSMTRAQQVRQAIMDYAAQNHVQLDESQFSVIGHGISNPKTGICGVDPCAPRNEKEWLSNMRVVFRLLQVEAEESAFSPL</sequence>
<keyword evidence="4" id="KW-0472">Membrane</keyword>
<evidence type="ECO:0000313" key="7">
    <source>
        <dbReference type="EMBL" id="SDH55753.1"/>
    </source>
</evidence>
<dbReference type="PANTHER" id="PTHR30024:SF47">
    <property type="entry name" value="TAURINE-BINDING PERIPLASMIC PROTEIN"/>
    <property type="match status" value="1"/>
</dbReference>
<evidence type="ECO:0000313" key="8">
    <source>
        <dbReference type="Proteomes" id="UP000198854"/>
    </source>
</evidence>
<evidence type="ECO:0000256" key="1">
    <source>
        <dbReference type="ARBA" id="ARBA00004418"/>
    </source>
</evidence>
<feature type="chain" id="PRO_5011449671" evidence="5">
    <location>
        <begin position="19"/>
        <end position="559"/>
    </location>
</feature>
<feature type="signal peptide" evidence="5">
    <location>
        <begin position="1"/>
        <end position="18"/>
    </location>
</feature>
<comment type="similarity">
    <text evidence="2">Belongs to the bacterial solute-binding protein SsuA/TauA family.</text>
</comment>
<dbReference type="Pfam" id="PF09084">
    <property type="entry name" value="NMT1"/>
    <property type="match status" value="1"/>
</dbReference>
<dbReference type="InterPro" id="IPR036737">
    <property type="entry name" value="OmpA-like_sf"/>
</dbReference>
<organism evidence="7 8">
    <name type="scientific">Vibrio xiamenensis</name>
    <dbReference type="NCBI Taxonomy" id="861298"/>
    <lineage>
        <taxon>Bacteria</taxon>
        <taxon>Pseudomonadati</taxon>
        <taxon>Pseudomonadota</taxon>
        <taxon>Gammaproteobacteria</taxon>
        <taxon>Vibrionales</taxon>
        <taxon>Vibrionaceae</taxon>
        <taxon>Vibrio</taxon>
    </lineage>
</organism>
<dbReference type="EMBL" id="FNDD01000019">
    <property type="protein sequence ID" value="SDH55753.1"/>
    <property type="molecule type" value="Genomic_DNA"/>
</dbReference>
<evidence type="ECO:0000256" key="2">
    <source>
        <dbReference type="ARBA" id="ARBA00010742"/>
    </source>
</evidence>